<evidence type="ECO:0000313" key="2">
    <source>
        <dbReference type="EMBL" id="EUC58930.1"/>
    </source>
</evidence>
<protein>
    <submittedName>
        <fullName evidence="2">Uncharacterized protein</fullName>
    </submittedName>
</protein>
<sequence>MMLSRQPSLRSLRSVPRPVVRPGEKPDIVTKCGLTYDGVWTHKFKHERTAPEVSENNRKLLVVRIANAFAFVNTMTFDMVKLGPDDGNNRYSGVDLIGFIAPLNCGSRRGGRYLSGHTPFYRERSSSAVWGQEGAIFRVKVKWPLVYESFHIILHDFETVGIQSDCSRITYMLQHPDPKYKATYEQMVQEWGDGRWPLFKSVDLHQRCPSWLNTWVYQMMRLECKVILQVAGNEVEEGAEEMIEDGVSDAESVPDTRMESSVPTSITWVWPEARLESTEVLSSSTSQPSDVVSTLAADESPLFTDSEYEWEQEDEAPAEPAET</sequence>
<comment type="caution">
    <text evidence="2">The sequence shown here is derived from an EMBL/GenBank/DDBJ whole genome shotgun (WGS) entry which is preliminary data.</text>
</comment>
<feature type="region of interest" description="Disordered" evidence="1">
    <location>
        <begin position="280"/>
        <end position="323"/>
    </location>
</feature>
<dbReference type="AlphaFoldDB" id="A0A0A1UJ84"/>
<feature type="region of interest" description="Disordered" evidence="1">
    <location>
        <begin position="1"/>
        <end position="20"/>
    </location>
</feature>
<reference evidence="3" key="1">
    <citation type="journal article" date="2014" name="Genome Announc.">
        <title>Draft genome sequence of the plant-pathogenic soil fungus Rhizoctonia solani anastomosis group 3 strain Rhs1AP.</title>
        <authorList>
            <person name="Cubeta M.A."/>
            <person name="Thomas E."/>
            <person name="Dean R.A."/>
            <person name="Jabaji S."/>
            <person name="Neate S.M."/>
            <person name="Tavantzis S."/>
            <person name="Toda T."/>
            <person name="Vilgalys R."/>
            <person name="Bharathan N."/>
            <person name="Fedorova-Abrams N."/>
            <person name="Pakala S.B."/>
            <person name="Pakala S.M."/>
            <person name="Zafar N."/>
            <person name="Joardar V."/>
            <person name="Losada L."/>
            <person name="Nierman W.C."/>
        </authorList>
    </citation>
    <scope>NUCLEOTIDE SEQUENCE [LARGE SCALE GENOMIC DNA]</scope>
    <source>
        <strain evidence="3">AG-3</strain>
    </source>
</reference>
<feature type="non-terminal residue" evidence="2">
    <location>
        <position position="323"/>
    </location>
</feature>
<dbReference type="EMBL" id="JATN01000321">
    <property type="protein sequence ID" value="EUC58930.1"/>
    <property type="molecule type" value="Genomic_DNA"/>
</dbReference>
<organism evidence="2 3">
    <name type="scientific">Rhizoctonia solani AG-3 Rhs1AP</name>
    <dbReference type="NCBI Taxonomy" id="1086054"/>
    <lineage>
        <taxon>Eukaryota</taxon>
        <taxon>Fungi</taxon>
        <taxon>Dikarya</taxon>
        <taxon>Basidiomycota</taxon>
        <taxon>Agaricomycotina</taxon>
        <taxon>Agaricomycetes</taxon>
        <taxon>Cantharellales</taxon>
        <taxon>Ceratobasidiaceae</taxon>
        <taxon>Rhizoctonia</taxon>
    </lineage>
</organism>
<proteinExistence type="predicted"/>
<accession>A0A0A1UJ84</accession>
<dbReference type="Proteomes" id="UP000030108">
    <property type="component" value="Unassembled WGS sequence"/>
</dbReference>
<gene>
    <name evidence="2" type="ORF">RSOL_284790</name>
</gene>
<evidence type="ECO:0000256" key="1">
    <source>
        <dbReference type="SAM" id="MobiDB-lite"/>
    </source>
</evidence>
<feature type="compositionally biased region" description="Acidic residues" evidence="1">
    <location>
        <begin position="306"/>
        <end position="323"/>
    </location>
</feature>
<evidence type="ECO:0000313" key="3">
    <source>
        <dbReference type="Proteomes" id="UP000030108"/>
    </source>
</evidence>
<feature type="compositionally biased region" description="Low complexity" evidence="1">
    <location>
        <begin position="280"/>
        <end position="293"/>
    </location>
</feature>
<name>A0A0A1UJ84_9AGAM</name>